<feature type="region of interest" description="Disordered" evidence="1">
    <location>
        <begin position="1"/>
        <end position="27"/>
    </location>
</feature>
<name>A0A0D7A545_9AGAR</name>
<organism evidence="2 3">
    <name type="scientific">Fistulina hepatica ATCC 64428</name>
    <dbReference type="NCBI Taxonomy" id="1128425"/>
    <lineage>
        <taxon>Eukaryota</taxon>
        <taxon>Fungi</taxon>
        <taxon>Dikarya</taxon>
        <taxon>Basidiomycota</taxon>
        <taxon>Agaricomycotina</taxon>
        <taxon>Agaricomycetes</taxon>
        <taxon>Agaricomycetidae</taxon>
        <taxon>Agaricales</taxon>
        <taxon>Fistulinaceae</taxon>
        <taxon>Fistulina</taxon>
    </lineage>
</organism>
<evidence type="ECO:0000256" key="1">
    <source>
        <dbReference type="SAM" id="MobiDB-lite"/>
    </source>
</evidence>
<accession>A0A0D7A545</accession>
<sequence>MPASCNPTPNPTTLAAPLANSVSTGPVPRTTASTTFVSPVPSSAPTTSTISSVQCADYFAKVPMCQSDACNWDDFLTRWTIAIGGAGYAHLFNQTFEPPMRPTDSGSTTYATDLAAYEAYTRLESQARSHLAGVLEDDMLRKVLRGSTCVLDMWQKLVATVQNKNEVMIAQAKGEWMQRRCATRGNVDKFCEELTKGKESIENMGGVVSEDKYRTTFLKGIPPVYKMFINTLQEAAVLVGRTKTTEQLVEAVQRHYHFLNSNSSTLRRTGSLWPGKR</sequence>
<dbReference type="OrthoDB" id="3263038at2759"/>
<feature type="compositionally biased region" description="Low complexity" evidence="1">
    <location>
        <begin position="11"/>
        <end position="20"/>
    </location>
</feature>
<evidence type="ECO:0000313" key="3">
    <source>
        <dbReference type="Proteomes" id="UP000054144"/>
    </source>
</evidence>
<dbReference type="EMBL" id="KN882045">
    <property type="protein sequence ID" value="KIY45825.1"/>
    <property type="molecule type" value="Genomic_DNA"/>
</dbReference>
<dbReference type="AlphaFoldDB" id="A0A0D7A545"/>
<gene>
    <name evidence="2" type="ORF">FISHEDRAFT_76070</name>
</gene>
<evidence type="ECO:0000313" key="2">
    <source>
        <dbReference type="EMBL" id="KIY45825.1"/>
    </source>
</evidence>
<keyword evidence="3" id="KW-1185">Reference proteome</keyword>
<protein>
    <submittedName>
        <fullName evidence="2">Uncharacterized protein</fullName>
    </submittedName>
</protein>
<reference evidence="2 3" key="1">
    <citation type="journal article" date="2015" name="Fungal Genet. Biol.">
        <title>Evolution of novel wood decay mechanisms in Agaricales revealed by the genome sequences of Fistulina hepatica and Cylindrobasidium torrendii.</title>
        <authorList>
            <person name="Floudas D."/>
            <person name="Held B.W."/>
            <person name="Riley R."/>
            <person name="Nagy L.G."/>
            <person name="Koehler G."/>
            <person name="Ransdell A.S."/>
            <person name="Younus H."/>
            <person name="Chow J."/>
            <person name="Chiniquy J."/>
            <person name="Lipzen A."/>
            <person name="Tritt A."/>
            <person name="Sun H."/>
            <person name="Haridas S."/>
            <person name="LaButti K."/>
            <person name="Ohm R.A."/>
            <person name="Kues U."/>
            <person name="Blanchette R.A."/>
            <person name="Grigoriev I.V."/>
            <person name="Minto R.E."/>
            <person name="Hibbett D.S."/>
        </authorList>
    </citation>
    <scope>NUCLEOTIDE SEQUENCE [LARGE SCALE GENOMIC DNA]</scope>
    <source>
        <strain evidence="2 3">ATCC 64428</strain>
    </source>
</reference>
<dbReference type="Pfam" id="PF14223">
    <property type="entry name" value="Retrotran_gag_2"/>
    <property type="match status" value="1"/>
</dbReference>
<dbReference type="Proteomes" id="UP000054144">
    <property type="component" value="Unassembled WGS sequence"/>
</dbReference>
<proteinExistence type="predicted"/>